<dbReference type="PRINTS" id="PR01950">
    <property type="entry name" value="LANCSUPER"/>
</dbReference>
<dbReference type="Gene3D" id="1.50.10.20">
    <property type="match status" value="1"/>
</dbReference>
<dbReference type="EMBL" id="JACHCE010000001">
    <property type="protein sequence ID" value="MBB5634433.1"/>
    <property type="molecule type" value="Genomic_DNA"/>
</dbReference>
<protein>
    <submittedName>
        <fullName evidence="2">Lantibiotic modifying enzyme</fullName>
    </submittedName>
</protein>
<dbReference type="Proteomes" id="UP000537204">
    <property type="component" value="Unassembled WGS sequence"/>
</dbReference>
<feature type="binding site" evidence="1">
    <location>
        <position position="303"/>
    </location>
    <ligand>
        <name>Zn(2+)</name>
        <dbReference type="ChEBI" id="CHEBI:29105"/>
    </ligand>
</feature>
<keyword evidence="1" id="KW-0862">Zinc</keyword>
<keyword evidence="1" id="KW-0479">Metal-binding</keyword>
<dbReference type="Pfam" id="PF05147">
    <property type="entry name" value="LANC_like"/>
    <property type="match status" value="1"/>
</dbReference>
<dbReference type="InterPro" id="IPR007822">
    <property type="entry name" value="LANC-like"/>
</dbReference>
<evidence type="ECO:0000313" key="2">
    <source>
        <dbReference type="EMBL" id="MBB5634433.1"/>
    </source>
</evidence>
<evidence type="ECO:0000256" key="1">
    <source>
        <dbReference type="PIRSR" id="PIRSR607822-1"/>
    </source>
</evidence>
<dbReference type="RefSeq" id="WP_184660083.1">
    <property type="nucleotide sequence ID" value="NZ_JACHCD010000002.1"/>
</dbReference>
<feature type="binding site" evidence="1">
    <location>
        <position position="252"/>
    </location>
    <ligand>
        <name>Zn(2+)</name>
        <dbReference type="ChEBI" id="CHEBI:29105"/>
    </ligand>
</feature>
<gene>
    <name evidence="2" type="ORF">HDE68_000318</name>
</gene>
<evidence type="ECO:0000313" key="3">
    <source>
        <dbReference type="Proteomes" id="UP000537204"/>
    </source>
</evidence>
<feature type="binding site" evidence="1">
    <location>
        <position position="302"/>
    </location>
    <ligand>
        <name>Zn(2+)</name>
        <dbReference type="ChEBI" id="CHEBI:29105"/>
    </ligand>
</feature>
<dbReference type="SUPFAM" id="SSF158745">
    <property type="entry name" value="LanC-like"/>
    <property type="match status" value="1"/>
</dbReference>
<accession>A0A7W9DX31</accession>
<dbReference type="SMART" id="SM01260">
    <property type="entry name" value="LANC_like"/>
    <property type="match status" value="1"/>
</dbReference>
<proteinExistence type="predicted"/>
<dbReference type="GO" id="GO:0046872">
    <property type="term" value="F:metal ion binding"/>
    <property type="evidence" value="ECO:0007669"/>
    <property type="project" value="UniProtKB-KW"/>
</dbReference>
<dbReference type="PRINTS" id="PR01955">
    <property type="entry name" value="LANCFRANKIA"/>
</dbReference>
<organism evidence="2 3">
    <name type="scientific">Pedobacter cryoconitis</name>
    <dbReference type="NCBI Taxonomy" id="188932"/>
    <lineage>
        <taxon>Bacteria</taxon>
        <taxon>Pseudomonadati</taxon>
        <taxon>Bacteroidota</taxon>
        <taxon>Sphingobacteriia</taxon>
        <taxon>Sphingobacteriales</taxon>
        <taxon>Sphingobacteriaceae</taxon>
        <taxon>Pedobacter</taxon>
    </lineage>
</organism>
<name>A0A7W9DX31_9SPHI</name>
<dbReference type="AlphaFoldDB" id="A0A7W9DX31"/>
<reference evidence="2 3" key="1">
    <citation type="submission" date="2020-08" db="EMBL/GenBank/DDBJ databases">
        <title>Genomic Encyclopedia of Type Strains, Phase IV (KMG-V): Genome sequencing to study the core and pangenomes of soil and plant-associated prokaryotes.</title>
        <authorList>
            <person name="Whitman W."/>
        </authorList>
    </citation>
    <scope>NUCLEOTIDE SEQUENCE [LARGE SCALE GENOMIC DNA]</scope>
    <source>
        <strain evidence="2 3">S3M1</strain>
    </source>
</reference>
<dbReference type="GO" id="GO:0031179">
    <property type="term" value="P:peptide modification"/>
    <property type="evidence" value="ECO:0007669"/>
    <property type="project" value="InterPro"/>
</dbReference>
<sequence length="394" mass="45039">MKEKIKTTIDKIYSSLKIRDYSQLALYDGEAGCCMFDQFYIGYSGNNPDHITRFENSFQRFSENSIGSNSPFFSSGKAGINWFFSYLHTKDILDDEDLELLCDDDPELFELAVQYLKEGNHDFLHGSLGMAYHSLYGKTNKFTGFQETFFQLLYQFAYTSEDKMFIAHYDLVKKMPVLNKVNFGMAHGLPSILKFCLECYKKNICTAEAKKLALDIADFLKSNVRENTKRSMFPNILTIDEQSTGFSRVGWCYGDLSIGFILYQAGMAFDELELKAFATEILIHTSKRRTEEETLVKDAGICHGSAGIAHIYNKMWHYTKNDIFKETCDFWIQKTLDFSIHEDAFAGYKAYAPTESGKHMNSFGLLNGVSGIGLVLISYLTGDFSWDYCLMLND</sequence>
<comment type="caution">
    <text evidence="2">The sequence shown here is derived from an EMBL/GenBank/DDBJ whole genome shotgun (WGS) entry which is preliminary data.</text>
</comment>